<dbReference type="Proteomes" id="UP000813461">
    <property type="component" value="Unassembled WGS sequence"/>
</dbReference>
<comment type="caution">
    <text evidence="3">The sequence shown here is derived from an EMBL/GenBank/DDBJ whole genome shotgun (WGS) entry which is preliminary data.</text>
</comment>
<feature type="region of interest" description="Disordered" evidence="1">
    <location>
        <begin position="72"/>
        <end position="97"/>
    </location>
</feature>
<evidence type="ECO:0000313" key="4">
    <source>
        <dbReference type="Proteomes" id="UP000813461"/>
    </source>
</evidence>
<dbReference type="OrthoDB" id="2417614at2759"/>
<accession>A0A8K0RBC3</accession>
<feature type="region of interest" description="Disordered" evidence="1">
    <location>
        <begin position="29"/>
        <end position="57"/>
    </location>
</feature>
<gene>
    <name evidence="3" type="ORF">FB567DRAFT_322014</name>
</gene>
<feature type="compositionally biased region" description="Low complexity" evidence="1">
    <location>
        <begin position="79"/>
        <end position="91"/>
    </location>
</feature>
<dbReference type="EMBL" id="JAGMVJ010000007">
    <property type="protein sequence ID" value="KAH7088983.1"/>
    <property type="molecule type" value="Genomic_DNA"/>
</dbReference>
<feature type="compositionally biased region" description="Polar residues" evidence="1">
    <location>
        <begin position="32"/>
        <end position="48"/>
    </location>
</feature>
<keyword evidence="4" id="KW-1185">Reference proteome</keyword>
<evidence type="ECO:0000259" key="2">
    <source>
        <dbReference type="SMART" id="SM00974"/>
    </source>
</evidence>
<dbReference type="Pfam" id="PF10544">
    <property type="entry name" value="T5orf172"/>
    <property type="match status" value="1"/>
</dbReference>
<sequence>MSMQTPTGTIRTRQYARMLKALSDSVEEKSVAGNQAPHSCTSNRNVQLSPAEDAKPIPSGMYSVEDRSDTTLDTPVLVSPTGTSSTASSPGIADDIWDSPVPPNHYLSGTRRNNALTPLTPPSVHGVSLDYTPVPKARKALLPKSVEDGAERDEAATLKVDHGAETKPCIDSAQNEDYFFKPQKLIRNLTKELKAIADANTFPDQPRYNSRPDFNFEEAARFHTSARPRLPMIATRYEAKSDESKSDIKVECTTATKEPNNDRPPLIRKSSKPLHPELEHIIPMEIQSRVIENQGKCVATKVGKPHERCSSNGPGCSIEQITEEISKCNIESNPLEFIEHIERLIRATMCGRHRKVALSSKRQEKLRTSVIRFAHVSHAERSHFQTWVDSIAPGGPPVKLEARTVHIHREIARSADNEAPEAQAIPAVPLVTALRHTLNTTSTVCLPGFVAFQPKRTQKMSVAEALQEEIIKPLKTSAQKDGFIYVFWEEAQFGMVKIGRTNNLERRLKEWNRDCQLTLKYHPASQRGELAEIPHVNRIERLIHIELKEHRRQRYCQRCEKRHQEWFEVNEPLVTKVFNKWRNWIMQKPYAFDTITREWVLRPDMMDSLAQVCEPLGLDKKPPPSRHVKGLKGAKSKKNKAKRRTF</sequence>
<evidence type="ECO:0000256" key="1">
    <source>
        <dbReference type="SAM" id="MobiDB-lite"/>
    </source>
</evidence>
<dbReference type="PANTHER" id="PTHR28094:SF1">
    <property type="entry name" value="MEIOTICALLY UP-REGULATED GENE 113 PROTEIN"/>
    <property type="match status" value="1"/>
</dbReference>
<organism evidence="3 4">
    <name type="scientific">Paraphoma chrysanthemicola</name>
    <dbReference type="NCBI Taxonomy" id="798071"/>
    <lineage>
        <taxon>Eukaryota</taxon>
        <taxon>Fungi</taxon>
        <taxon>Dikarya</taxon>
        <taxon>Ascomycota</taxon>
        <taxon>Pezizomycotina</taxon>
        <taxon>Dothideomycetes</taxon>
        <taxon>Pleosporomycetidae</taxon>
        <taxon>Pleosporales</taxon>
        <taxon>Pleosporineae</taxon>
        <taxon>Phaeosphaeriaceae</taxon>
        <taxon>Paraphoma</taxon>
    </lineage>
</organism>
<feature type="compositionally biased region" description="Basic residues" evidence="1">
    <location>
        <begin position="623"/>
        <end position="646"/>
    </location>
</feature>
<proteinExistence type="predicted"/>
<reference evidence="3" key="1">
    <citation type="journal article" date="2021" name="Nat. Commun.">
        <title>Genetic determinants of endophytism in the Arabidopsis root mycobiome.</title>
        <authorList>
            <person name="Mesny F."/>
            <person name="Miyauchi S."/>
            <person name="Thiergart T."/>
            <person name="Pickel B."/>
            <person name="Atanasova L."/>
            <person name="Karlsson M."/>
            <person name="Huettel B."/>
            <person name="Barry K.W."/>
            <person name="Haridas S."/>
            <person name="Chen C."/>
            <person name="Bauer D."/>
            <person name="Andreopoulos W."/>
            <person name="Pangilinan J."/>
            <person name="LaButti K."/>
            <person name="Riley R."/>
            <person name="Lipzen A."/>
            <person name="Clum A."/>
            <person name="Drula E."/>
            <person name="Henrissat B."/>
            <person name="Kohler A."/>
            <person name="Grigoriev I.V."/>
            <person name="Martin F.M."/>
            <person name="Hacquard S."/>
        </authorList>
    </citation>
    <scope>NUCLEOTIDE SEQUENCE</scope>
    <source>
        <strain evidence="3">MPI-SDFR-AT-0120</strain>
    </source>
</reference>
<dbReference type="SMART" id="SM00974">
    <property type="entry name" value="T5orf172"/>
    <property type="match status" value="1"/>
</dbReference>
<dbReference type="PANTHER" id="PTHR28094">
    <property type="entry name" value="MEIOTICALLY UP-REGULATED GENE 113 PROTEIN"/>
    <property type="match status" value="1"/>
</dbReference>
<evidence type="ECO:0000313" key="3">
    <source>
        <dbReference type="EMBL" id="KAH7088983.1"/>
    </source>
</evidence>
<name>A0A8K0RBC3_9PLEO</name>
<feature type="domain" description="Bacteriophage T5 Orf172 DNA-binding" evidence="2">
    <location>
        <begin position="490"/>
        <end position="581"/>
    </location>
</feature>
<feature type="region of interest" description="Disordered" evidence="1">
    <location>
        <begin position="616"/>
        <end position="646"/>
    </location>
</feature>
<protein>
    <submittedName>
        <fullName evidence="3">T5orf172 domain-containing protein</fullName>
    </submittedName>
</protein>
<dbReference type="AlphaFoldDB" id="A0A8K0RBC3"/>
<dbReference type="InterPro" id="IPR018306">
    <property type="entry name" value="Phage_T5_Orf172_DNA-bd"/>
</dbReference>
<dbReference type="InterPro" id="IPR053006">
    <property type="entry name" value="Meiosis_regulatory"/>
</dbReference>